<dbReference type="STRING" id="39962.Lmor_1538"/>
<reference evidence="4 6" key="2">
    <citation type="submission" date="2018-06" db="EMBL/GenBank/DDBJ databases">
        <authorList>
            <consortium name="Pathogen Informatics"/>
            <person name="Doyle S."/>
        </authorList>
    </citation>
    <scope>NUCLEOTIDE SEQUENCE [LARGE SCALE GENOMIC DNA]</scope>
    <source>
        <strain evidence="4 6">NCTC12239</strain>
    </source>
</reference>
<dbReference type="InterPro" id="IPR011044">
    <property type="entry name" value="Quino_amine_DH_bsu"/>
</dbReference>
<evidence type="ECO:0000313" key="6">
    <source>
        <dbReference type="Proteomes" id="UP000254040"/>
    </source>
</evidence>
<keyword evidence="2" id="KW-0677">Repeat</keyword>
<dbReference type="PANTHER" id="PTHR15261:SF4">
    <property type="entry name" value="THROMBOSPONDIN-TYPE LAMININ G DOMAIN AND EAR REPEAT-CONTAINING PROTEIN"/>
    <property type="match status" value="1"/>
</dbReference>
<evidence type="ECO:0000313" key="5">
    <source>
        <dbReference type="Proteomes" id="UP000054985"/>
    </source>
</evidence>
<dbReference type="InterPro" id="IPR005492">
    <property type="entry name" value="EPTP"/>
</dbReference>
<dbReference type="PROSITE" id="PS50912">
    <property type="entry name" value="EAR"/>
    <property type="match status" value="4"/>
</dbReference>
<dbReference type="EMBL" id="UGOG01000001">
    <property type="protein sequence ID" value="STX62983.1"/>
    <property type="molecule type" value="Genomic_DNA"/>
</dbReference>
<organism evidence="4 6">
    <name type="scientific">Legionella moravica</name>
    <dbReference type="NCBI Taxonomy" id="39962"/>
    <lineage>
        <taxon>Bacteria</taxon>
        <taxon>Pseudomonadati</taxon>
        <taxon>Pseudomonadota</taxon>
        <taxon>Gammaproteobacteria</taxon>
        <taxon>Legionellales</taxon>
        <taxon>Legionellaceae</taxon>
        <taxon>Legionella</taxon>
    </lineage>
</organism>
<evidence type="ECO:0000256" key="2">
    <source>
        <dbReference type="ARBA" id="ARBA00022737"/>
    </source>
</evidence>
<keyword evidence="5" id="KW-1185">Reference proteome</keyword>
<evidence type="ECO:0000313" key="3">
    <source>
        <dbReference type="EMBL" id="KTD34141.1"/>
    </source>
</evidence>
<evidence type="ECO:0000313" key="4">
    <source>
        <dbReference type="EMBL" id="STX62983.1"/>
    </source>
</evidence>
<dbReference type="Proteomes" id="UP000054985">
    <property type="component" value="Unassembled WGS sequence"/>
</dbReference>
<dbReference type="Pfam" id="PF03736">
    <property type="entry name" value="EPTP"/>
    <property type="match status" value="3"/>
</dbReference>
<dbReference type="OrthoDB" id="8437637at2"/>
<dbReference type="AlphaFoldDB" id="A0A378JWF0"/>
<dbReference type="Proteomes" id="UP000254040">
    <property type="component" value="Unassembled WGS sequence"/>
</dbReference>
<dbReference type="PANTHER" id="PTHR15261">
    <property type="entry name" value="THROMBOSPONDIN-TYPE LAMININ G DOMAIN AND EAR REPEAT-CONTAINING"/>
    <property type="match status" value="1"/>
</dbReference>
<name>A0A378JWF0_9GAMM</name>
<keyword evidence="1" id="KW-0732">Signal</keyword>
<protein>
    <submittedName>
        <fullName evidence="3 4">EPTP domain</fullName>
    </submittedName>
</protein>
<dbReference type="RefSeq" id="WP_051190673.1">
    <property type="nucleotide sequence ID" value="NZ_CAAAJG010000001.1"/>
</dbReference>
<dbReference type="EMBL" id="LNYN01000020">
    <property type="protein sequence ID" value="KTD34141.1"/>
    <property type="molecule type" value="Genomic_DNA"/>
</dbReference>
<proteinExistence type="predicted"/>
<reference evidence="3 5" key="1">
    <citation type="submission" date="2015-11" db="EMBL/GenBank/DDBJ databases">
        <title>Genomic analysis of 38 Legionella species identifies large and diverse effector repertoires.</title>
        <authorList>
            <person name="Burstein D."/>
            <person name="Amaro F."/>
            <person name="Zusman T."/>
            <person name="Lifshitz Z."/>
            <person name="Cohen O."/>
            <person name="Gilbert J.A."/>
            <person name="Pupko T."/>
            <person name="Shuman H.A."/>
            <person name="Segal G."/>
        </authorList>
    </citation>
    <scope>NUCLEOTIDE SEQUENCE [LARGE SCALE GENOMIC DNA]</scope>
    <source>
        <strain evidence="3 5">ATCC 43877</strain>
    </source>
</reference>
<dbReference type="GO" id="GO:0007165">
    <property type="term" value="P:signal transduction"/>
    <property type="evidence" value="ECO:0007669"/>
    <property type="project" value="TreeGrafter"/>
</dbReference>
<sequence length="391" mass="45116">MNLVRQLVYFFMISFSNPGLSEQLLNPVQYFNTTGARELTPFNMNGEYYIAAAQLAKDLPQISATRFQGDADVDVIIYKKQGEQFKEYQRIPGHGNTGATFFTMGENSYIAVASLYSGPKAPFNPVTYSMLYRWDGRYFYPIQQFLTHGARQSYYFNIGTRHFLAFANGMVYPDDKVPANIKNSIIYEWDGNRFNPFQSVPSSWGESFKLYILDSVPYLAFADHLDGGTLYRWDGTQFKIHQQFKGKGAQSFEFFRINDQHYLAYANSVTDSYIYQWNGNQFIRSQDLPGPGGRHFAYFFLNDHHYLMRVNYKMTQGSRVITDLQSPLYQWNNGHFNIIQNIPTYGGVSAKVFTMDDLLYMTLANCFNEKGQFKVSSVLYEITHGKTIEFG</sequence>
<gene>
    <name evidence="3" type="ORF">Lmor_1538</name>
    <name evidence="4" type="ORF">NCTC12239_01923</name>
</gene>
<evidence type="ECO:0000256" key="1">
    <source>
        <dbReference type="ARBA" id="ARBA00022729"/>
    </source>
</evidence>
<dbReference type="SUPFAM" id="SSF50969">
    <property type="entry name" value="YVTN repeat-like/Quinoprotein amine dehydrogenase"/>
    <property type="match status" value="1"/>
</dbReference>
<dbReference type="InterPro" id="IPR009039">
    <property type="entry name" value="EAR"/>
</dbReference>
<accession>A0A378JWF0</accession>